<keyword evidence="2" id="KW-1185">Reference proteome</keyword>
<organism evidence="1 2">
    <name type="scientific">Candidatus Haliotispira prima</name>
    <dbReference type="NCBI Taxonomy" id="3034016"/>
    <lineage>
        <taxon>Bacteria</taxon>
        <taxon>Pseudomonadati</taxon>
        <taxon>Spirochaetota</taxon>
        <taxon>Spirochaetia</taxon>
        <taxon>Spirochaetales</taxon>
        <taxon>Spirochaetaceae</taxon>
        <taxon>Candidatus Haliotispira</taxon>
    </lineage>
</organism>
<dbReference type="Proteomes" id="UP001228690">
    <property type="component" value="Chromosome"/>
</dbReference>
<protein>
    <submittedName>
        <fullName evidence="1">Uncharacterized protein</fullName>
    </submittedName>
</protein>
<dbReference type="RefSeq" id="WP_326927297.1">
    <property type="nucleotide sequence ID" value="NZ_CP123443.1"/>
</dbReference>
<evidence type="ECO:0000313" key="1">
    <source>
        <dbReference type="EMBL" id="WGK69109.1"/>
    </source>
</evidence>
<sequence length="81" mass="8913">MVLSGCAPLSETNDPPDPTKTFTISFTGIQAVELTINLMEDMSVSAIVRLADGPAPAQSPPRYIRCAPFADMRYARLHNWF</sequence>
<gene>
    <name evidence="1" type="ORF">P0082_11595</name>
</gene>
<proteinExistence type="predicted"/>
<dbReference type="EMBL" id="CP123443">
    <property type="protein sequence ID" value="WGK69109.1"/>
    <property type="molecule type" value="Genomic_DNA"/>
</dbReference>
<reference evidence="1 2" key="1">
    <citation type="submission" date="2023-04" db="EMBL/GenBank/DDBJ databases">
        <title>Spirochaete genome identified in red abalone sample constitutes a novel genus.</title>
        <authorList>
            <person name="Sharma S.P."/>
            <person name="Purcell C.M."/>
            <person name="Hyde J.R."/>
            <person name="Severin A.J."/>
        </authorList>
    </citation>
    <scope>NUCLEOTIDE SEQUENCE [LARGE SCALE GENOMIC DNA]</scope>
    <source>
        <strain evidence="1 2">SP-2023</strain>
    </source>
</reference>
<accession>A0ABY8MGK4</accession>
<name>A0ABY8MGK4_9SPIO</name>
<evidence type="ECO:0000313" key="2">
    <source>
        <dbReference type="Proteomes" id="UP001228690"/>
    </source>
</evidence>